<feature type="transmembrane region" description="Helical" evidence="1">
    <location>
        <begin position="114"/>
        <end position="135"/>
    </location>
</feature>
<accession>A0A918RJH9</accession>
<dbReference type="AlphaFoldDB" id="A0A918RJH9"/>
<feature type="transmembrane region" description="Helical" evidence="1">
    <location>
        <begin position="209"/>
        <end position="234"/>
    </location>
</feature>
<dbReference type="RefSeq" id="WP_189398555.1">
    <property type="nucleotide sequence ID" value="NZ_BMXA01000001.1"/>
</dbReference>
<feature type="transmembrane region" description="Helical" evidence="1">
    <location>
        <begin position="155"/>
        <end position="178"/>
    </location>
</feature>
<organism evidence="2 3">
    <name type="scientific">Arenicella chitinivorans</name>
    <dbReference type="NCBI Taxonomy" id="1329800"/>
    <lineage>
        <taxon>Bacteria</taxon>
        <taxon>Pseudomonadati</taxon>
        <taxon>Pseudomonadota</taxon>
        <taxon>Gammaproteobacteria</taxon>
        <taxon>Arenicellales</taxon>
        <taxon>Arenicellaceae</taxon>
        <taxon>Arenicella</taxon>
    </lineage>
</organism>
<sequence>MTNHENNTNTVPFVAPCDQLDFVAPFRWLGKGMDDARRAPIASLSYGLVMACLIMLFTVLAWRYGSAWIVFSLLCGFVFAAPIACVGTYAISAQLERNLPVSLKRTLKACFKRYLGSELVFALVLLIIFLVWARASSAVSIFMPETGNYTTQEMVGYYGALAILALVFLSLTFAASVFSLPMIMHRDVDAITAVVTSINAVLRNKAVMALWGCLIGVGLVLGIATGGLLLILFLPAVGHAVWHGYLETIDASEFPRHTSGITSTERVSETE</sequence>
<keyword evidence="1" id="KW-0812">Transmembrane</keyword>
<protein>
    <recommendedName>
        <fullName evidence="4">DUF2189 domain-containing protein</fullName>
    </recommendedName>
</protein>
<keyword evidence="1" id="KW-1133">Transmembrane helix</keyword>
<feature type="transmembrane region" description="Helical" evidence="1">
    <location>
        <begin position="68"/>
        <end position="93"/>
    </location>
</feature>
<reference evidence="2" key="2">
    <citation type="submission" date="2020-09" db="EMBL/GenBank/DDBJ databases">
        <authorList>
            <person name="Sun Q."/>
            <person name="Kim S."/>
        </authorList>
    </citation>
    <scope>NUCLEOTIDE SEQUENCE</scope>
    <source>
        <strain evidence="2">KCTC 12711</strain>
    </source>
</reference>
<evidence type="ECO:0008006" key="4">
    <source>
        <dbReference type="Google" id="ProtNLM"/>
    </source>
</evidence>
<dbReference type="EMBL" id="BMXA01000001">
    <property type="protein sequence ID" value="GHA00415.1"/>
    <property type="molecule type" value="Genomic_DNA"/>
</dbReference>
<comment type="caution">
    <text evidence="2">The sequence shown here is derived from an EMBL/GenBank/DDBJ whole genome shotgun (WGS) entry which is preliminary data.</text>
</comment>
<dbReference type="Proteomes" id="UP000614811">
    <property type="component" value="Unassembled WGS sequence"/>
</dbReference>
<feature type="transmembrane region" description="Helical" evidence="1">
    <location>
        <begin position="41"/>
        <end position="62"/>
    </location>
</feature>
<name>A0A918RJH9_9GAMM</name>
<keyword evidence="1" id="KW-0472">Membrane</keyword>
<evidence type="ECO:0000256" key="1">
    <source>
        <dbReference type="SAM" id="Phobius"/>
    </source>
</evidence>
<evidence type="ECO:0000313" key="2">
    <source>
        <dbReference type="EMBL" id="GHA00415.1"/>
    </source>
</evidence>
<gene>
    <name evidence="2" type="ORF">GCM10008090_06470</name>
</gene>
<proteinExistence type="predicted"/>
<evidence type="ECO:0000313" key="3">
    <source>
        <dbReference type="Proteomes" id="UP000614811"/>
    </source>
</evidence>
<dbReference type="Pfam" id="PF09955">
    <property type="entry name" value="DUF2189"/>
    <property type="match status" value="1"/>
</dbReference>
<reference evidence="2" key="1">
    <citation type="journal article" date="2014" name="Int. J. Syst. Evol. Microbiol.">
        <title>Complete genome sequence of Corynebacterium casei LMG S-19264T (=DSM 44701T), isolated from a smear-ripened cheese.</title>
        <authorList>
            <consortium name="US DOE Joint Genome Institute (JGI-PGF)"/>
            <person name="Walter F."/>
            <person name="Albersmeier A."/>
            <person name="Kalinowski J."/>
            <person name="Ruckert C."/>
        </authorList>
    </citation>
    <scope>NUCLEOTIDE SEQUENCE</scope>
    <source>
        <strain evidence="2">KCTC 12711</strain>
    </source>
</reference>
<keyword evidence="3" id="KW-1185">Reference proteome</keyword>
<dbReference type="InterPro" id="IPR018692">
    <property type="entry name" value="DUF2189"/>
</dbReference>